<dbReference type="InterPro" id="IPR003594">
    <property type="entry name" value="HATPase_dom"/>
</dbReference>
<dbReference type="Gene3D" id="3.30.565.10">
    <property type="entry name" value="Histidine kinase-like ATPase, C-terminal domain"/>
    <property type="match status" value="1"/>
</dbReference>
<reference evidence="10 11" key="1">
    <citation type="submission" date="2018-12" db="EMBL/GenBank/DDBJ databases">
        <title>The genome sequences of Variovorax guangxiensis DSM 27352.</title>
        <authorList>
            <person name="Gao J."/>
            <person name="Sun J."/>
        </authorList>
    </citation>
    <scope>NUCLEOTIDE SEQUENCE [LARGE SCALE GENOMIC DNA]</scope>
    <source>
        <strain evidence="10 11">DSM 27352</strain>
    </source>
</reference>
<evidence type="ECO:0000256" key="1">
    <source>
        <dbReference type="ARBA" id="ARBA00000085"/>
    </source>
</evidence>
<dbReference type="EC" id="2.7.13.3" evidence="2"/>
<protein>
    <recommendedName>
        <fullName evidence="2">histidine kinase</fullName>
        <ecNumber evidence="2">2.7.13.3</ecNumber>
    </recommendedName>
</protein>
<dbReference type="EMBL" id="RXFT01000026">
    <property type="protein sequence ID" value="RUR71904.1"/>
    <property type="molecule type" value="Genomic_DNA"/>
</dbReference>
<dbReference type="PRINTS" id="PR00344">
    <property type="entry name" value="BCTRLSENSOR"/>
</dbReference>
<dbReference type="SUPFAM" id="SSF55874">
    <property type="entry name" value="ATPase domain of HSP90 chaperone/DNA topoisomerase II/histidine kinase"/>
    <property type="match status" value="1"/>
</dbReference>
<feature type="modified residue" description="4-aspartylphosphate" evidence="6">
    <location>
        <position position="722"/>
    </location>
</feature>
<dbReference type="InterPro" id="IPR011006">
    <property type="entry name" value="CheY-like_superfamily"/>
</dbReference>
<dbReference type="SMART" id="SM00387">
    <property type="entry name" value="HATPase_c"/>
    <property type="match status" value="1"/>
</dbReference>
<organism evidence="10 11">
    <name type="scientific">Variovorax guangxiensis</name>
    <dbReference type="NCBI Taxonomy" id="1775474"/>
    <lineage>
        <taxon>Bacteria</taxon>
        <taxon>Pseudomonadati</taxon>
        <taxon>Pseudomonadota</taxon>
        <taxon>Betaproteobacteria</taxon>
        <taxon>Burkholderiales</taxon>
        <taxon>Comamonadaceae</taxon>
        <taxon>Variovorax</taxon>
    </lineage>
</organism>
<dbReference type="InterPro" id="IPR036097">
    <property type="entry name" value="HisK_dim/P_sf"/>
</dbReference>
<keyword evidence="7" id="KW-0472">Membrane</keyword>
<accession>A0A3S0ZTG9</accession>
<keyword evidence="7" id="KW-1133">Transmembrane helix</keyword>
<dbReference type="AlphaFoldDB" id="A0A3S0ZTG9"/>
<feature type="transmembrane region" description="Helical" evidence="7">
    <location>
        <begin position="249"/>
        <end position="267"/>
    </location>
</feature>
<dbReference type="Proteomes" id="UP000281118">
    <property type="component" value="Unassembled WGS sequence"/>
</dbReference>
<feature type="domain" description="Response regulatory" evidence="9">
    <location>
        <begin position="673"/>
        <end position="786"/>
    </location>
</feature>
<keyword evidence="3 6" id="KW-0597">Phosphoprotein</keyword>
<dbReference type="SMART" id="SM00388">
    <property type="entry name" value="HisKA"/>
    <property type="match status" value="1"/>
</dbReference>
<proteinExistence type="predicted"/>
<gene>
    <name evidence="10" type="ORF">EJP67_33140</name>
</gene>
<evidence type="ECO:0000259" key="9">
    <source>
        <dbReference type="PROSITE" id="PS50110"/>
    </source>
</evidence>
<evidence type="ECO:0000256" key="5">
    <source>
        <dbReference type="ARBA" id="ARBA00022777"/>
    </source>
</evidence>
<feature type="transmembrane region" description="Helical" evidence="7">
    <location>
        <begin position="364"/>
        <end position="383"/>
    </location>
</feature>
<dbReference type="RefSeq" id="WP_126025953.1">
    <property type="nucleotide sequence ID" value="NZ_RXFT01000026.1"/>
</dbReference>
<evidence type="ECO:0000256" key="3">
    <source>
        <dbReference type="ARBA" id="ARBA00022553"/>
    </source>
</evidence>
<dbReference type="Pfam" id="PF02518">
    <property type="entry name" value="HATPase_c"/>
    <property type="match status" value="1"/>
</dbReference>
<dbReference type="PROSITE" id="PS50110">
    <property type="entry name" value="RESPONSE_REGULATORY"/>
    <property type="match status" value="1"/>
</dbReference>
<evidence type="ECO:0000256" key="2">
    <source>
        <dbReference type="ARBA" id="ARBA00012438"/>
    </source>
</evidence>
<dbReference type="SUPFAM" id="SSF47384">
    <property type="entry name" value="Homodimeric domain of signal transducing histidine kinase"/>
    <property type="match status" value="1"/>
</dbReference>
<evidence type="ECO:0000256" key="6">
    <source>
        <dbReference type="PROSITE-ProRule" id="PRU00169"/>
    </source>
</evidence>
<dbReference type="Gene3D" id="2.60.40.2380">
    <property type="match status" value="1"/>
</dbReference>
<comment type="catalytic activity">
    <reaction evidence="1">
        <text>ATP + protein L-histidine = ADP + protein N-phospho-L-histidine.</text>
        <dbReference type="EC" id="2.7.13.3"/>
    </reaction>
</comment>
<name>A0A3S0ZTG9_9BURK</name>
<dbReference type="GO" id="GO:0009927">
    <property type="term" value="F:histidine phosphotransfer kinase activity"/>
    <property type="evidence" value="ECO:0007669"/>
    <property type="project" value="TreeGrafter"/>
</dbReference>
<evidence type="ECO:0000313" key="11">
    <source>
        <dbReference type="Proteomes" id="UP000281118"/>
    </source>
</evidence>
<dbReference type="InterPro" id="IPR003661">
    <property type="entry name" value="HisK_dim/P_dom"/>
</dbReference>
<dbReference type="Pfam" id="PF00512">
    <property type="entry name" value="HisKA"/>
    <property type="match status" value="1"/>
</dbReference>
<dbReference type="GO" id="GO:0005886">
    <property type="term" value="C:plasma membrane"/>
    <property type="evidence" value="ECO:0007669"/>
    <property type="project" value="TreeGrafter"/>
</dbReference>
<comment type="caution">
    <text evidence="10">The sequence shown here is derived from an EMBL/GenBank/DDBJ whole genome shotgun (WGS) entry which is preliminary data.</text>
</comment>
<dbReference type="PANTHER" id="PTHR43047:SF62">
    <property type="entry name" value="SENSOR HISTIDINE KINASE DPIB"/>
    <property type="match status" value="1"/>
</dbReference>
<dbReference type="SUPFAM" id="SSF52172">
    <property type="entry name" value="CheY-like"/>
    <property type="match status" value="1"/>
</dbReference>
<dbReference type="InterPro" id="IPR036890">
    <property type="entry name" value="HATPase_C_sf"/>
</dbReference>
<dbReference type="GO" id="GO:0000155">
    <property type="term" value="F:phosphorelay sensor kinase activity"/>
    <property type="evidence" value="ECO:0007669"/>
    <property type="project" value="InterPro"/>
</dbReference>
<dbReference type="InterPro" id="IPR011623">
    <property type="entry name" value="7TMR_DISM_rcpt_extracell_dom1"/>
</dbReference>
<dbReference type="PANTHER" id="PTHR43047">
    <property type="entry name" value="TWO-COMPONENT HISTIDINE PROTEIN KINASE"/>
    <property type="match status" value="1"/>
</dbReference>
<sequence length="797" mass="86579">MSKLIQSLPALSNHKAESHSLKRGASRWSAGIIRSLMCVAVCLLMLFSASSSRAQSDPVFTPNGNERQGLGPFMWVANDPAGTLSVDDVAAGRLTTFRLLQSVEWTGIKRDVYWVKIKVDLRAYKEASSFLMFEHQPVARFDLFYPKPEGGFGVSAISTSQSVSERALSMQALALRLPTPAQPTTVYLRIEQRAQPVLLDLSWISNVEAIEEVAHRQLIQGALFGAFIVLVLHNLFVLTKTREFSHLYYAMYLVCFMTLICLLTGIWTKIGFLESSAQLIASVNAGVIGFGLTFMRRLFRFDINAPRLDKAAQLLVWSAIGGAVAAVSGFESLGYMSSALLVPAALTVILLGSVMRLRQGYEPAIFTLIGISVHMAVSTLYILQFLKVLPGSFSFLWLELSAVWEAMLFSFALAHRLKVAENASKRAVLDREVAVRHKEFFLGMVSHELRSPLQSIVSALDVLESKRASPEQAEVMKRIRRSANELAVQLRDMLTLARGQTGRIELRPEVFEACELVQESVESMGREAEAKGLTFSVVTPAEPLFLVADGVRIGQLVHNLVSNAVKYTEHGSVSVTLKTCPNGTDEFRIVVADTGPGLPESSATTVTQGLQAEPVLFGERRGIGLAVVRALMMQLEGNVEVSQTPGGGTTFELVVPAARAEDRPPVAGAGEGRILVVDDRPELLSGFAQVCAELGLICDTASSAAMALNLLAAHAYGVVLIDLDMPHKTGAQMATEVRASGVNGGARLVAMTAGHGASDAELRVFDSVLEKPVRRDQLAALMQVPANRKIEPFSRMP</sequence>
<dbReference type="Pfam" id="PF00072">
    <property type="entry name" value="Response_reg"/>
    <property type="match status" value="1"/>
</dbReference>
<feature type="transmembrane region" description="Helical" evidence="7">
    <location>
        <begin position="279"/>
        <end position="299"/>
    </location>
</feature>
<dbReference type="InterPro" id="IPR005467">
    <property type="entry name" value="His_kinase_dom"/>
</dbReference>
<evidence type="ECO:0000259" key="8">
    <source>
        <dbReference type="PROSITE" id="PS50109"/>
    </source>
</evidence>
<dbReference type="OrthoDB" id="9812260at2"/>
<feature type="transmembrane region" description="Helical" evidence="7">
    <location>
        <begin position="311"/>
        <end position="330"/>
    </location>
</feature>
<dbReference type="InterPro" id="IPR001789">
    <property type="entry name" value="Sig_transdc_resp-reg_receiver"/>
</dbReference>
<dbReference type="Pfam" id="PF07695">
    <property type="entry name" value="7TMR-DISM_7TM"/>
    <property type="match status" value="1"/>
</dbReference>
<feature type="transmembrane region" description="Helical" evidence="7">
    <location>
        <begin position="336"/>
        <end position="357"/>
    </location>
</feature>
<evidence type="ECO:0000313" key="10">
    <source>
        <dbReference type="EMBL" id="RUR71904.1"/>
    </source>
</evidence>
<dbReference type="SMART" id="SM00448">
    <property type="entry name" value="REC"/>
    <property type="match status" value="1"/>
</dbReference>
<evidence type="ECO:0000256" key="7">
    <source>
        <dbReference type="SAM" id="Phobius"/>
    </source>
</evidence>
<dbReference type="CDD" id="cd00082">
    <property type="entry name" value="HisKA"/>
    <property type="match status" value="1"/>
</dbReference>
<keyword evidence="5" id="KW-0418">Kinase</keyword>
<dbReference type="Pfam" id="PF07696">
    <property type="entry name" value="7TMR-DISMED2"/>
    <property type="match status" value="1"/>
</dbReference>
<dbReference type="Gene3D" id="1.10.287.130">
    <property type="match status" value="1"/>
</dbReference>
<dbReference type="InterPro" id="IPR011622">
    <property type="entry name" value="7TMR_DISM_rcpt_extracell_dom2"/>
</dbReference>
<feature type="transmembrane region" description="Helical" evidence="7">
    <location>
        <begin position="218"/>
        <end position="237"/>
    </location>
</feature>
<evidence type="ECO:0000256" key="4">
    <source>
        <dbReference type="ARBA" id="ARBA00022679"/>
    </source>
</evidence>
<keyword evidence="7" id="KW-0812">Transmembrane</keyword>
<dbReference type="InterPro" id="IPR004358">
    <property type="entry name" value="Sig_transdc_His_kin-like_C"/>
</dbReference>
<dbReference type="Gene3D" id="3.40.50.2300">
    <property type="match status" value="1"/>
</dbReference>
<feature type="domain" description="Histidine kinase" evidence="8">
    <location>
        <begin position="444"/>
        <end position="659"/>
    </location>
</feature>
<dbReference type="PROSITE" id="PS50109">
    <property type="entry name" value="HIS_KIN"/>
    <property type="match status" value="1"/>
</dbReference>
<keyword evidence="4" id="KW-0808">Transferase</keyword>